<dbReference type="PANTHER" id="PTHR46619:SF3">
    <property type="entry name" value="RNA RECOGNITION MOTIF XS DOMAIN PROTEIN"/>
    <property type="match status" value="1"/>
</dbReference>
<name>A0A2Z7A656_9LAMI</name>
<evidence type="ECO:0000313" key="3">
    <source>
        <dbReference type="Proteomes" id="UP000250235"/>
    </source>
</evidence>
<sequence>MSMHSREGHLGIHTVKFPGDESGLKEALRLAEYFEKQKRGREAWARVKVSVTLGKDDENNTNLVKPDSKTGEKTRVLYGNLATVTDLDKVTFEIKKKATIVSRSEFNKSK</sequence>
<evidence type="ECO:0000259" key="1">
    <source>
        <dbReference type="Pfam" id="PF03468"/>
    </source>
</evidence>
<organism evidence="2 3">
    <name type="scientific">Dorcoceras hygrometricum</name>
    <dbReference type="NCBI Taxonomy" id="472368"/>
    <lineage>
        <taxon>Eukaryota</taxon>
        <taxon>Viridiplantae</taxon>
        <taxon>Streptophyta</taxon>
        <taxon>Embryophyta</taxon>
        <taxon>Tracheophyta</taxon>
        <taxon>Spermatophyta</taxon>
        <taxon>Magnoliopsida</taxon>
        <taxon>eudicotyledons</taxon>
        <taxon>Gunneridae</taxon>
        <taxon>Pentapetalae</taxon>
        <taxon>asterids</taxon>
        <taxon>lamiids</taxon>
        <taxon>Lamiales</taxon>
        <taxon>Gesneriaceae</taxon>
        <taxon>Didymocarpoideae</taxon>
        <taxon>Trichosporeae</taxon>
        <taxon>Loxocarpinae</taxon>
        <taxon>Dorcoceras</taxon>
    </lineage>
</organism>
<dbReference type="PANTHER" id="PTHR46619">
    <property type="entry name" value="RNA RECOGNITION MOTIF XS DOMAIN PROTEIN-RELATED"/>
    <property type="match status" value="1"/>
</dbReference>
<proteinExistence type="predicted"/>
<accession>A0A2Z7A656</accession>
<reference evidence="2 3" key="1">
    <citation type="journal article" date="2015" name="Proc. Natl. Acad. Sci. U.S.A.">
        <title>The resurrection genome of Boea hygrometrica: A blueprint for survival of dehydration.</title>
        <authorList>
            <person name="Xiao L."/>
            <person name="Yang G."/>
            <person name="Zhang L."/>
            <person name="Yang X."/>
            <person name="Zhao S."/>
            <person name="Ji Z."/>
            <person name="Zhou Q."/>
            <person name="Hu M."/>
            <person name="Wang Y."/>
            <person name="Chen M."/>
            <person name="Xu Y."/>
            <person name="Jin H."/>
            <person name="Xiao X."/>
            <person name="Hu G."/>
            <person name="Bao F."/>
            <person name="Hu Y."/>
            <person name="Wan P."/>
            <person name="Li L."/>
            <person name="Deng X."/>
            <person name="Kuang T."/>
            <person name="Xiang C."/>
            <person name="Zhu J.K."/>
            <person name="Oliver M.J."/>
            <person name="He Y."/>
        </authorList>
    </citation>
    <scope>NUCLEOTIDE SEQUENCE [LARGE SCALE GENOMIC DNA]</scope>
    <source>
        <strain evidence="3">cv. XS01</strain>
    </source>
</reference>
<dbReference type="EMBL" id="KV018463">
    <property type="protein sequence ID" value="KZV17088.1"/>
    <property type="molecule type" value="Genomic_DNA"/>
</dbReference>
<dbReference type="OrthoDB" id="1915348at2759"/>
<feature type="domain" description="XS" evidence="1">
    <location>
        <begin position="3"/>
        <end position="88"/>
    </location>
</feature>
<evidence type="ECO:0000313" key="2">
    <source>
        <dbReference type="EMBL" id="KZV17088.1"/>
    </source>
</evidence>
<dbReference type="AlphaFoldDB" id="A0A2Z7A656"/>
<gene>
    <name evidence="2" type="ORF">F511_24106</name>
</gene>
<dbReference type="Gene3D" id="3.30.70.2890">
    <property type="entry name" value="XS domain"/>
    <property type="match status" value="1"/>
</dbReference>
<protein>
    <recommendedName>
        <fullName evidence="1">XS domain-containing protein</fullName>
    </recommendedName>
</protein>
<dbReference type="InterPro" id="IPR038588">
    <property type="entry name" value="XS_domain_sf"/>
</dbReference>
<dbReference type="InterPro" id="IPR005380">
    <property type="entry name" value="XS_domain"/>
</dbReference>
<dbReference type="GO" id="GO:0031047">
    <property type="term" value="P:regulatory ncRNA-mediated gene silencing"/>
    <property type="evidence" value="ECO:0007669"/>
    <property type="project" value="InterPro"/>
</dbReference>
<dbReference type="Pfam" id="PF03468">
    <property type="entry name" value="XS"/>
    <property type="match status" value="1"/>
</dbReference>
<dbReference type="Proteomes" id="UP000250235">
    <property type="component" value="Unassembled WGS sequence"/>
</dbReference>
<keyword evidence="3" id="KW-1185">Reference proteome</keyword>